<dbReference type="PANTHER" id="PTHR22881:SF27">
    <property type="entry name" value="BROMODOMAIN CONTAINING 7_9"/>
    <property type="match status" value="1"/>
</dbReference>
<dbReference type="PROSITE" id="PS00633">
    <property type="entry name" value="BROMODOMAIN_1"/>
    <property type="match status" value="1"/>
</dbReference>
<evidence type="ECO:0000313" key="6">
    <source>
        <dbReference type="Proteomes" id="UP001363151"/>
    </source>
</evidence>
<feature type="region of interest" description="Disordered" evidence="3">
    <location>
        <begin position="1"/>
        <end position="131"/>
    </location>
</feature>
<dbReference type="PROSITE" id="PS50014">
    <property type="entry name" value="BROMODOMAIN_2"/>
    <property type="match status" value="1"/>
</dbReference>
<accession>A0ABR1FNM8</accession>
<dbReference type="InterPro" id="IPR016181">
    <property type="entry name" value="Acyl_CoA_acyltransferase"/>
</dbReference>
<dbReference type="PRINTS" id="PR00503">
    <property type="entry name" value="BROMODOMAIN"/>
</dbReference>
<feature type="region of interest" description="Disordered" evidence="3">
    <location>
        <begin position="771"/>
        <end position="793"/>
    </location>
</feature>
<evidence type="ECO:0000256" key="2">
    <source>
        <dbReference type="PROSITE-ProRule" id="PRU00035"/>
    </source>
</evidence>
<evidence type="ECO:0000313" key="5">
    <source>
        <dbReference type="EMBL" id="KAK7234290.1"/>
    </source>
</evidence>
<keyword evidence="1 2" id="KW-0103">Bromodomain</keyword>
<dbReference type="Proteomes" id="UP001363151">
    <property type="component" value="Unassembled WGS sequence"/>
</dbReference>
<feature type="domain" description="Bromo" evidence="4">
    <location>
        <begin position="416"/>
        <end position="486"/>
    </location>
</feature>
<dbReference type="EMBL" id="JBBJCI010000333">
    <property type="protein sequence ID" value="KAK7234290.1"/>
    <property type="molecule type" value="Genomic_DNA"/>
</dbReference>
<dbReference type="SMART" id="SM00297">
    <property type="entry name" value="BROMO"/>
    <property type="match status" value="1"/>
</dbReference>
<dbReference type="InterPro" id="IPR018359">
    <property type="entry name" value="Bromodomain_CS"/>
</dbReference>
<feature type="compositionally biased region" description="Low complexity" evidence="3">
    <location>
        <begin position="72"/>
        <end position="84"/>
    </location>
</feature>
<proteinExistence type="predicted"/>
<dbReference type="InterPro" id="IPR036427">
    <property type="entry name" value="Bromodomain-like_sf"/>
</dbReference>
<evidence type="ECO:0000259" key="4">
    <source>
        <dbReference type="PROSITE" id="PS50014"/>
    </source>
</evidence>
<dbReference type="InterPro" id="IPR051831">
    <property type="entry name" value="Bromodomain_contain_prot"/>
</dbReference>
<sequence>MKQQSLFSFFKKKSPPAREPFANKQNNNLPTAPAQPVKPAAPAPPAPAAQPVEPAAPPARPARRRPRRLTASRRVSSAASALRARAGRQRRRRRRRRSGSARPATAPPRARGGGPSAAARPRSRWARAAGASPLAAAPALALRDDLEMMATRHARPALASVPYDFEVVPSAARDLAGSVVVTVPEARSRETFSSDLAEMLTLCGEAAWRGRGRACGPPPAAPHDAKPLMLEYMCDRLDVDDPMWGYEVRTEAEGWLQGFLVMTTFTTWAPYLRFDSKSPKAGITADDVRDRAVDGGALAEALERQPRAGDPETEGVVFPTVAEVSLLGGLGAGAPLLALGLEALRRERPNYDYVVLQATDGAVPFYEALGFVRVGVLARHAAADAGEAGASKPAASRGERCYAFRKALFGLVKRLSDCDANRVFQEPVDTTLVTDYLDVVAQPMDFGTMRRKVVAGAYGSLAAVERDLALIYGNCLRYNPPGNPWHDACLRFRDRALAALRRWKRERPAEAAFAGPPASPEELAAAADGDDDVMGLCVWSFPDTPVEDQYPCYMMALDLKRPAAAPAEGERERRAAASEKWLPALPRGVVPRGRGFAAKFAAGGNSDYLGLFPGAAEAEVAYERARERYEERHGSRLRRLVAERRDVADRGRAAPPPRRRRLVDDADDYKRRRRGPLLRGAGAPAVRTPLYEAVVVLVDQPPCYAETTFWFVHQYVPDVDWCRLCPLVADGAFARRQPLAGRYVLPPEATARELDRPRSGYDAHHERNAIYARVEAPEPTSSGPTGGRPGWDNSFFTPNVISEKYRSTISVRPSIVGARVEPNRRENAHATTTDSAGRGRPRRLTAPRAGPRAGSWGGGRCASSRA</sequence>
<dbReference type="SUPFAM" id="SSF47370">
    <property type="entry name" value="Bromodomain"/>
    <property type="match status" value="1"/>
</dbReference>
<feature type="compositionally biased region" description="Basic residues" evidence="3">
    <location>
        <begin position="85"/>
        <end position="99"/>
    </location>
</feature>
<name>A0ABR1FNM8_AURAN</name>
<evidence type="ECO:0000256" key="1">
    <source>
        <dbReference type="ARBA" id="ARBA00023117"/>
    </source>
</evidence>
<dbReference type="SUPFAM" id="SSF55729">
    <property type="entry name" value="Acyl-CoA N-acyltransferases (Nat)"/>
    <property type="match status" value="1"/>
</dbReference>
<evidence type="ECO:0000256" key="3">
    <source>
        <dbReference type="SAM" id="MobiDB-lite"/>
    </source>
</evidence>
<comment type="caution">
    <text evidence="5">The sequence shown here is derived from an EMBL/GenBank/DDBJ whole genome shotgun (WGS) entry which is preliminary data.</text>
</comment>
<feature type="compositionally biased region" description="Low complexity" evidence="3">
    <location>
        <begin position="100"/>
        <end position="131"/>
    </location>
</feature>
<feature type="compositionally biased region" description="Pro residues" evidence="3">
    <location>
        <begin position="39"/>
        <end position="60"/>
    </location>
</feature>
<organism evidence="5 6">
    <name type="scientific">Aureococcus anophagefferens</name>
    <name type="common">Harmful bloom alga</name>
    <dbReference type="NCBI Taxonomy" id="44056"/>
    <lineage>
        <taxon>Eukaryota</taxon>
        <taxon>Sar</taxon>
        <taxon>Stramenopiles</taxon>
        <taxon>Ochrophyta</taxon>
        <taxon>Pelagophyceae</taxon>
        <taxon>Pelagomonadales</taxon>
        <taxon>Pelagomonadaceae</taxon>
        <taxon>Aureococcus</taxon>
    </lineage>
</organism>
<keyword evidence="6" id="KW-1185">Reference proteome</keyword>
<dbReference type="Pfam" id="PF00439">
    <property type="entry name" value="Bromodomain"/>
    <property type="match status" value="1"/>
</dbReference>
<feature type="region of interest" description="Disordered" evidence="3">
    <location>
        <begin position="647"/>
        <end position="666"/>
    </location>
</feature>
<protein>
    <recommendedName>
        <fullName evidence="4">Bromo domain-containing protein</fullName>
    </recommendedName>
</protein>
<dbReference type="PANTHER" id="PTHR22881">
    <property type="entry name" value="BROMODOMAIN CONTAINING PROTEIN"/>
    <property type="match status" value="1"/>
</dbReference>
<feature type="compositionally biased region" description="Basic residues" evidence="3">
    <location>
        <begin position="61"/>
        <end position="71"/>
    </location>
</feature>
<reference evidence="5 6" key="1">
    <citation type="submission" date="2024-03" db="EMBL/GenBank/DDBJ databases">
        <title>Aureococcus anophagefferens CCMP1851 and Kratosvirus quantuckense: Draft genome of a second virus-susceptible host strain in the model system.</title>
        <authorList>
            <person name="Chase E."/>
            <person name="Truchon A.R."/>
            <person name="Schepens W."/>
            <person name="Wilhelm S.W."/>
        </authorList>
    </citation>
    <scope>NUCLEOTIDE SEQUENCE [LARGE SCALE GENOMIC DNA]</scope>
    <source>
        <strain evidence="5 6">CCMP1851</strain>
    </source>
</reference>
<gene>
    <name evidence="5" type="ORF">SO694_00207015</name>
</gene>
<dbReference type="Gene3D" id="1.20.920.10">
    <property type="entry name" value="Bromodomain-like"/>
    <property type="match status" value="1"/>
</dbReference>
<dbReference type="InterPro" id="IPR001487">
    <property type="entry name" value="Bromodomain"/>
</dbReference>
<dbReference type="Gene3D" id="3.40.630.30">
    <property type="match status" value="1"/>
</dbReference>
<feature type="region of interest" description="Disordered" evidence="3">
    <location>
        <begin position="820"/>
        <end position="866"/>
    </location>
</feature>